<dbReference type="InterPro" id="IPR031928">
    <property type="entry name" value="RsdA_SigD-bd"/>
</dbReference>
<reference evidence="4 5" key="1">
    <citation type="submission" date="2023-06" db="EMBL/GenBank/DDBJ databases">
        <title>Actinomycetospora Odt1-22.</title>
        <authorList>
            <person name="Supong K."/>
        </authorList>
    </citation>
    <scope>NUCLEOTIDE SEQUENCE [LARGE SCALE GENOMIC DNA]</scope>
    <source>
        <strain evidence="4 5">Odt1-22</strain>
    </source>
</reference>
<feature type="transmembrane region" description="Helical" evidence="2">
    <location>
        <begin position="105"/>
        <end position="125"/>
    </location>
</feature>
<sequence>MGGHRAFGAGDDLVDGPVDLAAVRADDALLDAIAGGTVSGGVGQGDVFGRPGQDDDHLAAILAAWKADIEAEPMPELVSLDEAADAVEAGHAARDRRASRARRRMPFAVAAAAIAVALSGFTVAVHSAQPGDAMFGLTKVFFSQHADNVAKAEQARATIIEANNAIARGDKATAQSLLQSAGTQIQAVQPEDQPALVQQRQDALKSLDPAGTTPPSSSTATSEPAQQAPAEEGTRTKPQQKPVEPAPEKDTTSGSADPSGTTDGAPPTDQDRSASQPAPVAPTTTTPVSPGN</sequence>
<evidence type="ECO:0000313" key="4">
    <source>
        <dbReference type="EMBL" id="MDL5155489.1"/>
    </source>
</evidence>
<organism evidence="4 5">
    <name type="scientific">Actinomycetospora termitidis</name>
    <dbReference type="NCBI Taxonomy" id="3053470"/>
    <lineage>
        <taxon>Bacteria</taxon>
        <taxon>Bacillati</taxon>
        <taxon>Actinomycetota</taxon>
        <taxon>Actinomycetes</taxon>
        <taxon>Pseudonocardiales</taxon>
        <taxon>Pseudonocardiaceae</taxon>
        <taxon>Actinomycetospora</taxon>
    </lineage>
</organism>
<gene>
    <name evidence="4" type="ORF">QRT03_05965</name>
</gene>
<dbReference type="Pfam" id="PF16751">
    <property type="entry name" value="RsdA_SigD_bd"/>
    <property type="match status" value="1"/>
</dbReference>
<dbReference type="RefSeq" id="WP_286051573.1">
    <property type="nucleotide sequence ID" value="NZ_JASVWF010000001.1"/>
</dbReference>
<feature type="compositionally biased region" description="Low complexity" evidence="1">
    <location>
        <begin position="277"/>
        <end position="292"/>
    </location>
</feature>
<evidence type="ECO:0000256" key="1">
    <source>
        <dbReference type="SAM" id="MobiDB-lite"/>
    </source>
</evidence>
<keyword evidence="2" id="KW-0812">Transmembrane</keyword>
<feature type="compositionally biased region" description="Polar residues" evidence="1">
    <location>
        <begin position="252"/>
        <end position="262"/>
    </location>
</feature>
<protein>
    <submittedName>
        <fullName evidence="4">Anti-sigma-D factor RsdA</fullName>
    </submittedName>
</protein>
<evidence type="ECO:0000256" key="2">
    <source>
        <dbReference type="SAM" id="Phobius"/>
    </source>
</evidence>
<keyword evidence="2" id="KW-1133">Transmembrane helix</keyword>
<feature type="region of interest" description="Disordered" evidence="1">
    <location>
        <begin position="185"/>
        <end position="292"/>
    </location>
</feature>
<evidence type="ECO:0000259" key="3">
    <source>
        <dbReference type="Pfam" id="PF16751"/>
    </source>
</evidence>
<comment type="caution">
    <text evidence="4">The sequence shown here is derived from an EMBL/GenBank/DDBJ whole genome shotgun (WGS) entry which is preliminary data.</text>
</comment>
<name>A0ABT7M5H4_9PSEU</name>
<keyword evidence="5" id="KW-1185">Reference proteome</keyword>
<accession>A0ABT7M5H4</accession>
<feature type="domain" description="Anti-sigma-D factor RsdA sigma factor binding region" evidence="3">
    <location>
        <begin position="19"/>
        <end position="73"/>
    </location>
</feature>
<feature type="compositionally biased region" description="Low complexity" evidence="1">
    <location>
        <begin position="209"/>
        <end position="228"/>
    </location>
</feature>
<evidence type="ECO:0000313" key="5">
    <source>
        <dbReference type="Proteomes" id="UP001231924"/>
    </source>
</evidence>
<keyword evidence="2" id="KW-0472">Membrane</keyword>
<dbReference type="EMBL" id="JASVWF010000001">
    <property type="protein sequence ID" value="MDL5155489.1"/>
    <property type="molecule type" value="Genomic_DNA"/>
</dbReference>
<proteinExistence type="predicted"/>
<dbReference type="Proteomes" id="UP001231924">
    <property type="component" value="Unassembled WGS sequence"/>
</dbReference>